<organism evidence="2 3">
    <name type="scientific">Saprolegnia diclina (strain VS20)</name>
    <dbReference type="NCBI Taxonomy" id="1156394"/>
    <lineage>
        <taxon>Eukaryota</taxon>
        <taxon>Sar</taxon>
        <taxon>Stramenopiles</taxon>
        <taxon>Oomycota</taxon>
        <taxon>Saprolegniomycetes</taxon>
        <taxon>Saprolegniales</taxon>
        <taxon>Saprolegniaceae</taxon>
        <taxon>Saprolegnia</taxon>
    </lineage>
</organism>
<evidence type="ECO:0000259" key="1">
    <source>
        <dbReference type="PROSITE" id="PS50097"/>
    </source>
</evidence>
<dbReference type="Gene3D" id="1.25.40.420">
    <property type="match status" value="1"/>
</dbReference>
<dbReference type="Gene3D" id="3.30.710.10">
    <property type="entry name" value="Potassium Channel Kv1.1, Chain A"/>
    <property type="match status" value="1"/>
</dbReference>
<proteinExistence type="predicted"/>
<dbReference type="PANTHER" id="PTHR24410:SF23">
    <property type="entry name" value="BTB DOMAIN-CONTAINING PROTEIN-RELATED"/>
    <property type="match status" value="1"/>
</dbReference>
<dbReference type="STRING" id="1156394.T0R0Y9"/>
<dbReference type="InterPro" id="IPR011333">
    <property type="entry name" value="SKP1/BTB/POZ_sf"/>
</dbReference>
<sequence>MDEPVRESFHDHGDLSARLSQHNFRAPAPESCCDVVLRVDGVRFHAHRFLLAASSKPLRIMLTGPMREAKEMEVTIHDIKSYIMEQLLEFMYTGDVELSTETVVQTMTAAEVYELAALRDVCKHFALRHAKHVFKAQMIEVLPEKLLCDLVAHDDLAIREADLLDAVLAWAEARYDSVAEDVEDTTAHGAGIQLILQDVWPLIRFPTMSVRMLYGTVRPLVRDHFIPEYLLTEALFFHLNWGAAQSPDHQKRMTPRTCSAATRKRKRVSFIQTVSFDTPPERGADDPLP</sequence>
<evidence type="ECO:0000313" key="2">
    <source>
        <dbReference type="EMBL" id="EQC40616.1"/>
    </source>
</evidence>
<dbReference type="PROSITE" id="PS50097">
    <property type="entry name" value="BTB"/>
    <property type="match status" value="1"/>
</dbReference>
<dbReference type="InParanoid" id="T0R0Y9"/>
<dbReference type="SUPFAM" id="SSF54695">
    <property type="entry name" value="POZ domain"/>
    <property type="match status" value="1"/>
</dbReference>
<dbReference type="VEuPathDB" id="FungiDB:SDRG_01700"/>
<evidence type="ECO:0000313" key="3">
    <source>
        <dbReference type="Proteomes" id="UP000030762"/>
    </source>
</evidence>
<name>T0R0Y9_SAPDV</name>
<dbReference type="AlphaFoldDB" id="T0R0Y9"/>
<dbReference type="Pfam" id="PF00651">
    <property type="entry name" value="BTB"/>
    <property type="match status" value="1"/>
</dbReference>
<dbReference type="InterPro" id="IPR011705">
    <property type="entry name" value="BACK"/>
</dbReference>
<dbReference type="OMA" id="TEALFFH"/>
<dbReference type="RefSeq" id="XP_008605460.1">
    <property type="nucleotide sequence ID" value="XM_008607238.1"/>
</dbReference>
<dbReference type="Proteomes" id="UP000030762">
    <property type="component" value="Unassembled WGS sequence"/>
</dbReference>
<accession>T0R0Y9</accession>
<gene>
    <name evidence="2" type="ORF">SDRG_01700</name>
</gene>
<dbReference type="InterPro" id="IPR051481">
    <property type="entry name" value="BTB-POZ/Galectin-3-binding"/>
</dbReference>
<dbReference type="EMBL" id="JH767135">
    <property type="protein sequence ID" value="EQC40616.1"/>
    <property type="molecule type" value="Genomic_DNA"/>
</dbReference>
<dbReference type="OrthoDB" id="6418787at2759"/>
<dbReference type="PANTHER" id="PTHR24410">
    <property type="entry name" value="HL07962P-RELATED"/>
    <property type="match status" value="1"/>
</dbReference>
<dbReference type="CDD" id="cd18186">
    <property type="entry name" value="BTB_POZ_ZBTB_KLHL-like"/>
    <property type="match status" value="1"/>
</dbReference>
<reference evidence="2 3" key="1">
    <citation type="submission" date="2012-04" db="EMBL/GenBank/DDBJ databases">
        <title>The Genome Sequence of Saprolegnia declina VS20.</title>
        <authorList>
            <consortium name="The Broad Institute Genome Sequencing Platform"/>
            <person name="Russ C."/>
            <person name="Nusbaum C."/>
            <person name="Tyler B."/>
            <person name="van West P."/>
            <person name="Dieguez-Uribeondo J."/>
            <person name="de Bruijn I."/>
            <person name="Tripathy S."/>
            <person name="Jiang R."/>
            <person name="Young S.K."/>
            <person name="Zeng Q."/>
            <person name="Gargeya S."/>
            <person name="Fitzgerald M."/>
            <person name="Haas B."/>
            <person name="Abouelleil A."/>
            <person name="Alvarado L."/>
            <person name="Arachchi H.M."/>
            <person name="Berlin A."/>
            <person name="Chapman S.B."/>
            <person name="Goldberg J."/>
            <person name="Griggs A."/>
            <person name="Gujja S."/>
            <person name="Hansen M."/>
            <person name="Howarth C."/>
            <person name="Imamovic A."/>
            <person name="Larimer J."/>
            <person name="McCowen C."/>
            <person name="Montmayeur A."/>
            <person name="Murphy C."/>
            <person name="Neiman D."/>
            <person name="Pearson M."/>
            <person name="Priest M."/>
            <person name="Roberts A."/>
            <person name="Saif S."/>
            <person name="Shea T."/>
            <person name="Sisk P."/>
            <person name="Sykes S."/>
            <person name="Wortman J."/>
            <person name="Nusbaum C."/>
            <person name="Birren B."/>
        </authorList>
    </citation>
    <scope>NUCLEOTIDE SEQUENCE [LARGE SCALE GENOMIC DNA]</scope>
    <source>
        <strain evidence="2 3">VS20</strain>
    </source>
</reference>
<dbReference type="GeneID" id="19942427"/>
<dbReference type="eggNOG" id="KOG4441">
    <property type="taxonomic scope" value="Eukaryota"/>
</dbReference>
<keyword evidence="3" id="KW-1185">Reference proteome</keyword>
<dbReference type="InterPro" id="IPR000210">
    <property type="entry name" value="BTB/POZ_dom"/>
</dbReference>
<dbReference type="SMART" id="SM00875">
    <property type="entry name" value="BACK"/>
    <property type="match status" value="1"/>
</dbReference>
<feature type="domain" description="BTB" evidence="1">
    <location>
        <begin position="33"/>
        <end position="100"/>
    </location>
</feature>
<dbReference type="SMART" id="SM00225">
    <property type="entry name" value="BTB"/>
    <property type="match status" value="1"/>
</dbReference>
<protein>
    <recommendedName>
        <fullName evidence="1">BTB domain-containing protein</fullName>
    </recommendedName>
</protein>